<proteinExistence type="predicted"/>
<name>A0A084SWZ3_9BACT</name>
<protein>
    <submittedName>
        <fullName evidence="1">Uncharacterized protein</fullName>
    </submittedName>
</protein>
<sequence length="71" mass="7577">MVHASVTGSLCRPVPSLDFTGDAHDCAELALWCRSVLLAEQVSVSSEGHFLVLHPTTTVEDFLRTLGAPPS</sequence>
<dbReference type="EMBL" id="JPMI01000075">
    <property type="protein sequence ID" value="KFA92978.1"/>
    <property type="molecule type" value="Genomic_DNA"/>
</dbReference>
<accession>A0A084SWZ3</accession>
<evidence type="ECO:0000313" key="1">
    <source>
        <dbReference type="EMBL" id="KFA92978.1"/>
    </source>
</evidence>
<gene>
    <name evidence="1" type="ORF">Q664_11860</name>
</gene>
<comment type="caution">
    <text evidence="1">The sequence shown here is derived from an EMBL/GenBank/DDBJ whole genome shotgun (WGS) entry which is preliminary data.</text>
</comment>
<organism evidence="1 2">
    <name type="scientific">Archangium violaceum Cb vi76</name>
    <dbReference type="NCBI Taxonomy" id="1406225"/>
    <lineage>
        <taxon>Bacteria</taxon>
        <taxon>Pseudomonadati</taxon>
        <taxon>Myxococcota</taxon>
        <taxon>Myxococcia</taxon>
        <taxon>Myxococcales</taxon>
        <taxon>Cystobacterineae</taxon>
        <taxon>Archangiaceae</taxon>
        <taxon>Archangium</taxon>
    </lineage>
</organism>
<evidence type="ECO:0000313" key="2">
    <source>
        <dbReference type="Proteomes" id="UP000028547"/>
    </source>
</evidence>
<reference evidence="1 2" key="1">
    <citation type="submission" date="2014-07" db="EMBL/GenBank/DDBJ databases">
        <title>Draft Genome Sequence of Gephyronic Acid Producer, Cystobacter violaceus Strain Cb vi76.</title>
        <authorList>
            <person name="Stevens D.C."/>
            <person name="Young J."/>
            <person name="Carmichael R."/>
            <person name="Tan J."/>
            <person name="Taylor R.E."/>
        </authorList>
    </citation>
    <scope>NUCLEOTIDE SEQUENCE [LARGE SCALE GENOMIC DNA]</scope>
    <source>
        <strain evidence="1 2">Cb vi76</strain>
    </source>
</reference>
<dbReference type="Proteomes" id="UP000028547">
    <property type="component" value="Unassembled WGS sequence"/>
</dbReference>
<dbReference type="AlphaFoldDB" id="A0A084SWZ3"/>